<evidence type="ECO:0000313" key="2">
    <source>
        <dbReference type="EMBL" id="ACF14229.1"/>
    </source>
</evidence>
<dbReference type="SMART" id="SM00065">
    <property type="entry name" value="GAF"/>
    <property type="match status" value="1"/>
</dbReference>
<accession>B3QTD0</accession>
<dbReference type="Pfam" id="PF01590">
    <property type="entry name" value="GAF"/>
    <property type="match status" value="1"/>
</dbReference>
<dbReference type="eggNOG" id="COG2206">
    <property type="taxonomic scope" value="Bacteria"/>
</dbReference>
<dbReference type="AlphaFoldDB" id="B3QTD0"/>
<organism evidence="2 3">
    <name type="scientific">Chloroherpeton thalassium (strain ATCC 35110 / GB-78)</name>
    <dbReference type="NCBI Taxonomy" id="517418"/>
    <lineage>
        <taxon>Bacteria</taxon>
        <taxon>Pseudomonadati</taxon>
        <taxon>Chlorobiota</taxon>
        <taxon>Chlorobiia</taxon>
        <taxon>Chlorobiales</taxon>
        <taxon>Chloroherpetonaceae</taxon>
        <taxon>Chloroherpeton</taxon>
    </lineage>
</organism>
<dbReference type="Gene3D" id="3.30.450.40">
    <property type="match status" value="1"/>
</dbReference>
<dbReference type="SMART" id="SM00471">
    <property type="entry name" value="HDc"/>
    <property type="match status" value="1"/>
</dbReference>
<dbReference type="eggNOG" id="COG3437">
    <property type="taxonomic scope" value="Bacteria"/>
</dbReference>
<dbReference type="eggNOG" id="COG2203">
    <property type="taxonomic scope" value="Bacteria"/>
</dbReference>
<name>B3QTD0_CHLT3</name>
<reference evidence="2 3" key="1">
    <citation type="submission" date="2008-06" db="EMBL/GenBank/DDBJ databases">
        <title>Complete sequence of Chloroherpeton thalassium ATCC 35110.</title>
        <authorList>
            <consortium name="US DOE Joint Genome Institute"/>
            <person name="Lucas S."/>
            <person name="Copeland A."/>
            <person name="Lapidus A."/>
            <person name="Glavina del Rio T."/>
            <person name="Dalin E."/>
            <person name="Tice H."/>
            <person name="Bruce D."/>
            <person name="Goodwin L."/>
            <person name="Pitluck S."/>
            <person name="Schmutz J."/>
            <person name="Larimer F."/>
            <person name="Land M."/>
            <person name="Hauser L."/>
            <person name="Kyrpides N."/>
            <person name="Mikhailova N."/>
            <person name="Liu Z."/>
            <person name="Li T."/>
            <person name="Zhao F."/>
            <person name="Overmann J."/>
            <person name="Bryant D.A."/>
            <person name="Richardson P."/>
        </authorList>
    </citation>
    <scope>NUCLEOTIDE SEQUENCE [LARGE SCALE GENOMIC DNA]</scope>
    <source>
        <strain evidence="3">ATCC 35110 / GB-78</strain>
    </source>
</reference>
<feature type="domain" description="HD-GYP" evidence="1">
    <location>
        <begin position="349"/>
        <end position="471"/>
    </location>
</feature>
<dbReference type="OrthoDB" id="9802066at2"/>
<dbReference type="GO" id="GO:0016787">
    <property type="term" value="F:hydrolase activity"/>
    <property type="evidence" value="ECO:0007669"/>
    <property type="project" value="UniProtKB-KW"/>
</dbReference>
<dbReference type="InterPro" id="IPR003018">
    <property type="entry name" value="GAF"/>
</dbReference>
<protein>
    <submittedName>
        <fullName evidence="2">Metal dependent phosphohydrolase</fullName>
    </submittedName>
</protein>
<dbReference type="KEGG" id="cts:Ctha_1772"/>
<dbReference type="Pfam" id="PF13487">
    <property type="entry name" value="HD_5"/>
    <property type="match status" value="1"/>
</dbReference>
<keyword evidence="2" id="KW-0378">Hydrolase</keyword>
<dbReference type="CDD" id="cd00077">
    <property type="entry name" value="HDc"/>
    <property type="match status" value="2"/>
</dbReference>
<dbReference type="InterPro" id="IPR029016">
    <property type="entry name" value="GAF-like_dom_sf"/>
</dbReference>
<proteinExistence type="predicted"/>
<dbReference type="PANTHER" id="PTHR43155">
    <property type="entry name" value="CYCLIC DI-GMP PHOSPHODIESTERASE PA4108-RELATED"/>
    <property type="match status" value="1"/>
</dbReference>
<dbReference type="InterPro" id="IPR037522">
    <property type="entry name" value="HD_GYP_dom"/>
</dbReference>
<evidence type="ECO:0000259" key="1">
    <source>
        <dbReference type="PROSITE" id="PS51832"/>
    </source>
</evidence>
<dbReference type="RefSeq" id="WP_012500313.1">
    <property type="nucleotide sequence ID" value="NC_011026.1"/>
</dbReference>
<dbReference type="Gene3D" id="1.10.3210.10">
    <property type="entry name" value="Hypothetical protein af1432"/>
    <property type="match status" value="2"/>
</dbReference>
<evidence type="ECO:0000313" key="3">
    <source>
        <dbReference type="Proteomes" id="UP000001208"/>
    </source>
</evidence>
<dbReference type="Proteomes" id="UP000001208">
    <property type="component" value="Chromosome"/>
</dbReference>
<gene>
    <name evidence="2" type="ordered locus">Ctha_1772</name>
</gene>
<keyword evidence="3" id="KW-1185">Reference proteome</keyword>
<dbReference type="HOGENOM" id="CLU_000445_92_13_10"/>
<dbReference type="STRING" id="517418.Ctha_1772"/>
<dbReference type="Pfam" id="PF01966">
    <property type="entry name" value="HD"/>
    <property type="match status" value="1"/>
</dbReference>
<dbReference type="PANTHER" id="PTHR43155:SF2">
    <property type="entry name" value="CYCLIC DI-GMP PHOSPHODIESTERASE PA4108"/>
    <property type="match status" value="1"/>
</dbReference>
<dbReference type="PROSITE" id="PS51832">
    <property type="entry name" value="HD_GYP"/>
    <property type="match status" value="2"/>
</dbReference>
<feature type="domain" description="HD-GYP" evidence="1">
    <location>
        <begin position="467"/>
        <end position="674"/>
    </location>
</feature>
<sequence>MSVLGKLHILDQVGLEPAVIDASVVGKTDGFMYHAPRTIAESLSLLEKQPNGEFRCLLLIAPETVSRVEKELPASLQQKVAIAIVASADKIDAIGDCSKLLEEPNLIDILETPLTVTRINVLLRRAEVHFKEREHVASLHRALISQRDELQKLNEIGIALSSERDITALLELILSISMEISGSDAGSLYIVEEIPDSPFDKYNYFRNKQLRFRHSKNFSKEVPFKEFTMPISPNSIAGYAALSGKPLNLPDVYEIPEGVPYGFGGRKFDENIGYRTMSMLTVPMLNRDNQTIGVIQLINKKRDVCVRLNNADITQQVVIPFQKNDENFIYSLASQAAVAYENRRLYDSIRRLFEGFIKASVTAIESRDPTTSGHSERVAILTVGLAEVVDKTDAGTYKAVKFSRQDIQEIKYASLLHDFGKIGVREPVLVKAKKLYDHEQLAIENRYEIIRKSIALEASKQKVQSLLEKSREEALATIGAIDQASYEKIAELDDYLAFILKVNEPTILKSEGFEKLREIHAKSFGINGKEAYPYLTEQEAIRLMIPKGSLDEEERRQIESHVTHTYNFLKQIPWTNDLRNVPEIAYAHHEKLDGSGYPLKIPAEAIPVQSKMMTISDIFDALTAQDRPYKKAVPLDRALDILGFEVNASKIDAELYKIFIDAKIFDLVNQKPEG</sequence>
<dbReference type="InterPro" id="IPR003607">
    <property type="entry name" value="HD/PDEase_dom"/>
</dbReference>
<dbReference type="InterPro" id="IPR006674">
    <property type="entry name" value="HD_domain"/>
</dbReference>
<dbReference type="EMBL" id="CP001100">
    <property type="protein sequence ID" value="ACF14229.1"/>
    <property type="molecule type" value="Genomic_DNA"/>
</dbReference>
<dbReference type="SUPFAM" id="SSF109604">
    <property type="entry name" value="HD-domain/PDEase-like"/>
    <property type="match status" value="1"/>
</dbReference>
<dbReference type="SUPFAM" id="SSF55781">
    <property type="entry name" value="GAF domain-like"/>
    <property type="match status" value="1"/>
</dbReference>